<dbReference type="InterPro" id="IPR058594">
    <property type="entry name" value="PB1-like_dom_pln"/>
</dbReference>
<sequence length="104" mass="12200">MGFVREFKYDAEFKLWWKGAKQKAMNNLIILNDDREALFLANYAEANNDEVEIYVQHLQPSQPDEVKFLSFGEEATHIQEMEEEVNMGDEEEVIVDDIHAYVVE</sequence>
<accession>A0A8T0K506</accession>
<reference evidence="2 3" key="1">
    <citation type="submission" date="2020-05" db="EMBL/GenBank/DDBJ databases">
        <title>Vigna angularis (adzuki bean) Var. LongXiaoDou No. 4 denovo assembly.</title>
        <authorList>
            <person name="Xiang H."/>
        </authorList>
    </citation>
    <scope>NUCLEOTIDE SEQUENCE [LARGE SCALE GENOMIC DNA]</scope>
    <source>
        <tissue evidence="2">Leaf</tissue>
    </source>
</reference>
<protein>
    <recommendedName>
        <fullName evidence="1">PB1-like domain-containing protein</fullName>
    </recommendedName>
</protein>
<evidence type="ECO:0000313" key="2">
    <source>
        <dbReference type="EMBL" id="KAG2394744.1"/>
    </source>
</evidence>
<dbReference type="EMBL" id="JABFOF010000006">
    <property type="protein sequence ID" value="KAG2394744.1"/>
    <property type="molecule type" value="Genomic_DNA"/>
</dbReference>
<dbReference type="AlphaFoldDB" id="A0A8T0K506"/>
<name>A0A8T0K506_PHAAN</name>
<gene>
    <name evidence="2" type="ORF">HKW66_Vig0078810</name>
</gene>
<dbReference type="Proteomes" id="UP000743370">
    <property type="component" value="Unassembled WGS sequence"/>
</dbReference>
<evidence type="ECO:0000313" key="3">
    <source>
        <dbReference type="Proteomes" id="UP000743370"/>
    </source>
</evidence>
<evidence type="ECO:0000259" key="1">
    <source>
        <dbReference type="Pfam" id="PF26130"/>
    </source>
</evidence>
<comment type="caution">
    <text evidence="2">The sequence shown here is derived from an EMBL/GenBank/DDBJ whole genome shotgun (WGS) entry which is preliminary data.</text>
</comment>
<proteinExistence type="predicted"/>
<feature type="domain" description="PB1-like" evidence="1">
    <location>
        <begin position="3"/>
        <end position="57"/>
    </location>
</feature>
<organism evidence="2 3">
    <name type="scientific">Phaseolus angularis</name>
    <name type="common">Azuki bean</name>
    <name type="synonym">Vigna angularis</name>
    <dbReference type="NCBI Taxonomy" id="3914"/>
    <lineage>
        <taxon>Eukaryota</taxon>
        <taxon>Viridiplantae</taxon>
        <taxon>Streptophyta</taxon>
        <taxon>Embryophyta</taxon>
        <taxon>Tracheophyta</taxon>
        <taxon>Spermatophyta</taxon>
        <taxon>Magnoliopsida</taxon>
        <taxon>eudicotyledons</taxon>
        <taxon>Gunneridae</taxon>
        <taxon>Pentapetalae</taxon>
        <taxon>rosids</taxon>
        <taxon>fabids</taxon>
        <taxon>Fabales</taxon>
        <taxon>Fabaceae</taxon>
        <taxon>Papilionoideae</taxon>
        <taxon>50 kb inversion clade</taxon>
        <taxon>NPAAA clade</taxon>
        <taxon>indigoferoid/millettioid clade</taxon>
        <taxon>Phaseoleae</taxon>
        <taxon>Vigna</taxon>
    </lineage>
</organism>
<dbReference type="Pfam" id="PF26130">
    <property type="entry name" value="PB1-like"/>
    <property type="match status" value="1"/>
</dbReference>